<dbReference type="InterPro" id="IPR036866">
    <property type="entry name" value="RibonucZ/Hydroxyglut_hydro"/>
</dbReference>
<dbReference type="GO" id="GO:0004521">
    <property type="term" value="F:RNA endonuclease activity"/>
    <property type="evidence" value="ECO:0007669"/>
    <property type="project" value="TreeGrafter"/>
</dbReference>
<dbReference type="Gene3D" id="3.60.15.10">
    <property type="entry name" value="Ribonuclease Z/Hydroxyacylglutathione hydrolase-like"/>
    <property type="match status" value="1"/>
</dbReference>
<dbReference type="InterPro" id="IPR050698">
    <property type="entry name" value="MBL"/>
</dbReference>
<organism evidence="2 3">
    <name type="scientific">Vibrio aestuarianus</name>
    <dbReference type="NCBI Taxonomy" id="28171"/>
    <lineage>
        <taxon>Bacteria</taxon>
        <taxon>Pseudomonadati</taxon>
        <taxon>Pseudomonadota</taxon>
        <taxon>Gammaproteobacteria</taxon>
        <taxon>Vibrionales</taxon>
        <taxon>Vibrionaceae</taxon>
        <taxon>Vibrio</taxon>
    </lineage>
</organism>
<dbReference type="RefSeq" id="WP_274683497.1">
    <property type="nucleotide sequence ID" value="NZ_JAKNBA010000024.1"/>
</dbReference>
<dbReference type="Pfam" id="PF00753">
    <property type="entry name" value="Lactamase_B"/>
    <property type="match status" value="1"/>
</dbReference>
<accession>A0A9X4IQJ4</accession>
<reference evidence="2" key="1">
    <citation type="submission" date="2022-02" db="EMBL/GenBank/DDBJ databases">
        <title>Emergence and expansion in Europe of a Vibrio aestuarianus clonal complex pathogenic for oysters.</title>
        <authorList>
            <person name="Mesnil A."/>
            <person name="Travers M.-A."/>
        </authorList>
    </citation>
    <scope>NUCLEOTIDE SEQUENCE</scope>
    <source>
        <strain evidence="2">19_064_11T1</strain>
    </source>
</reference>
<dbReference type="PANTHER" id="PTHR11203:SF37">
    <property type="entry name" value="INTEGRATOR COMPLEX SUBUNIT 11"/>
    <property type="match status" value="1"/>
</dbReference>
<dbReference type="EMBL" id="JAKNBA010000024">
    <property type="protein sequence ID" value="MDE1243117.1"/>
    <property type="molecule type" value="Genomic_DNA"/>
</dbReference>
<name>A0A9X4IQJ4_9VIBR</name>
<dbReference type="InterPro" id="IPR001279">
    <property type="entry name" value="Metallo-B-lactamas"/>
</dbReference>
<feature type="non-terminal residue" evidence="2">
    <location>
        <position position="134"/>
    </location>
</feature>
<protein>
    <submittedName>
        <fullName evidence="2">MBL fold metallo-hydrolase</fullName>
    </submittedName>
</protein>
<dbReference type="Proteomes" id="UP001140979">
    <property type="component" value="Unassembled WGS sequence"/>
</dbReference>
<dbReference type="PANTHER" id="PTHR11203">
    <property type="entry name" value="CLEAVAGE AND POLYADENYLATION SPECIFICITY FACTOR FAMILY MEMBER"/>
    <property type="match status" value="1"/>
</dbReference>
<evidence type="ECO:0000259" key="1">
    <source>
        <dbReference type="Pfam" id="PF00753"/>
    </source>
</evidence>
<dbReference type="SUPFAM" id="SSF56281">
    <property type="entry name" value="Metallo-hydrolase/oxidoreductase"/>
    <property type="match status" value="1"/>
</dbReference>
<gene>
    <name evidence="2" type="ORF">L9W94_13365</name>
</gene>
<feature type="domain" description="Metallo-beta-lactamase" evidence="1">
    <location>
        <begin position="22"/>
        <end position="99"/>
    </location>
</feature>
<evidence type="ECO:0000313" key="2">
    <source>
        <dbReference type="EMBL" id="MDE1243117.1"/>
    </source>
</evidence>
<evidence type="ECO:0000313" key="3">
    <source>
        <dbReference type="Proteomes" id="UP001140979"/>
    </source>
</evidence>
<comment type="caution">
    <text evidence="2">The sequence shown here is derived from an EMBL/GenBank/DDBJ whole genome shotgun (WGS) entry which is preliminary data.</text>
</comment>
<dbReference type="AlphaFoldDB" id="A0A9X4IQJ4"/>
<sequence>MNIIHHVGKHTVTGSCHELNLNGVGVLIDCGLVQGKSPKSLNIEFAVRHIKALVLTHSHIDHIGRIPWLLAAGFNQPIYCTSATAELVPLMLEDGLKLQLGLNHGQRHRVRILVIAIARFGLFRSLDPALFLSS</sequence>
<proteinExistence type="predicted"/>